<dbReference type="InParanoid" id="A0A067M9X4"/>
<keyword evidence="3" id="KW-1185">Reference proteome</keyword>
<dbReference type="EMBL" id="KL198049">
    <property type="protein sequence ID" value="KDQ12578.1"/>
    <property type="molecule type" value="Genomic_DNA"/>
</dbReference>
<dbReference type="AlphaFoldDB" id="A0A067M9X4"/>
<dbReference type="HOGENOM" id="CLU_1677562_0_0_1"/>
<dbReference type="Proteomes" id="UP000027195">
    <property type="component" value="Unassembled WGS sequence"/>
</dbReference>
<gene>
    <name evidence="2" type="ORF">BOTBODRAFT_412516</name>
</gene>
<evidence type="ECO:0000313" key="2">
    <source>
        <dbReference type="EMBL" id="KDQ12578.1"/>
    </source>
</evidence>
<evidence type="ECO:0000313" key="3">
    <source>
        <dbReference type="Proteomes" id="UP000027195"/>
    </source>
</evidence>
<evidence type="ECO:0000256" key="1">
    <source>
        <dbReference type="SAM" id="MobiDB-lite"/>
    </source>
</evidence>
<accession>A0A067M9X4</accession>
<sequence length="155" mass="17296">MFEEPRYEAGTPPPHVRSAKRTNHYTSFPHLLVCDAILSLHFKRARAGNATSLGTCLDASRKAMPVVQQILRQDMCDSAFAYSAVAWAHMFRVFATEYQRLVALGDDEKAQLVIPELKVLSKALGQRTAASERTRTIIAGLKAAFPTLQHEYGMF</sequence>
<organism evidence="2 3">
    <name type="scientific">Botryobasidium botryosum (strain FD-172 SS1)</name>
    <dbReference type="NCBI Taxonomy" id="930990"/>
    <lineage>
        <taxon>Eukaryota</taxon>
        <taxon>Fungi</taxon>
        <taxon>Dikarya</taxon>
        <taxon>Basidiomycota</taxon>
        <taxon>Agaricomycotina</taxon>
        <taxon>Agaricomycetes</taxon>
        <taxon>Cantharellales</taxon>
        <taxon>Botryobasidiaceae</taxon>
        <taxon>Botryobasidium</taxon>
    </lineage>
</organism>
<proteinExistence type="predicted"/>
<protein>
    <submittedName>
        <fullName evidence="2">Uncharacterized protein</fullName>
    </submittedName>
</protein>
<reference evidence="3" key="1">
    <citation type="journal article" date="2014" name="Proc. Natl. Acad. Sci. U.S.A.">
        <title>Extensive sampling of basidiomycete genomes demonstrates inadequacy of the white-rot/brown-rot paradigm for wood decay fungi.</title>
        <authorList>
            <person name="Riley R."/>
            <person name="Salamov A.A."/>
            <person name="Brown D.W."/>
            <person name="Nagy L.G."/>
            <person name="Floudas D."/>
            <person name="Held B.W."/>
            <person name="Levasseur A."/>
            <person name="Lombard V."/>
            <person name="Morin E."/>
            <person name="Otillar R."/>
            <person name="Lindquist E.A."/>
            <person name="Sun H."/>
            <person name="LaButti K.M."/>
            <person name="Schmutz J."/>
            <person name="Jabbour D."/>
            <person name="Luo H."/>
            <person name="Baker S.E."/>
            <person name="Pisabarro A.G."/>
            <person name="Walton J.D."/>
            <person name="Blanchette R.A."/>
            <person name="Henrissat B."/>
            <person name="Martin F."/>
            <person name="Cullen D."/>
            <person name="Hibbett D.S."/>
            <person name="Grigoriev I.V."/>
        </authorList>
    </citation>
    <scope>NUCLEOTIDE SEQUENCE [LARGE SCALE GENOMIC DNA]</scope>
    <source>
        <strain evidence="3">FD-172 SS1</strain>
    </source>
</reference>
<name>A0A067M9X4_BOTB1</name>
<feature type="region of interest" description="Disordered" evidence="1">
    <location>
        <begin position="1"/>
        <end position="20"/>
    </location>
</feature>